<protein>
    <submittedName>
        <fullName evidence="1">Uncharacterized protein</fullName>
    </submittedName>
</protein>
<reference evidence="1" key="1">
    <citation type="submission" date="2022-10" db="EMBL/GenBank/DDBJ databases">
        <title>Culturing micro-colonial fungi from biological soil crusts in the Mojave desert and describing Neophaeococcomyces mojavensis, and introducing the new genera and species Taxawa tesnikishii.</title>
        <authorList>
            <person name="Kurbessoian T."/>
            <person name="Stajich J.E."/>
        </authorList>
    </citation>
    <scope>NUCLEOTIDE SEQUENCE</scope>
    <source>
        <strain evidence="1">JES_115</strain>
    </source>
</reference>
<comment type="caution">
    <text evidence="1">The sequence shown here is derived from an EMBL/GenBank/DDBJ whole genome shotgun (WGS) entry which is preliminary data.</text>
</comment>
<name>A0ACC2Z879_9PEZI</name>
<dbReference type="Proteomes" id="UP001172680">
    <property type="component" value="Unassembled WGS sequence"/>
</dbReference>
<sequence length="2112" mass="231869">MIKGYTLPITAAGLALVSLATLPSAVNIVRNVGRKGKVHRNGLYQDEDGTATEESQKVFSARLPTIAICLTSVCGLILSLANAVLTESNGSHHHLRRSVEVWLHCAIWALLVIQSVNISIERDPPRRFDFSQAAACSYLVLIVIFGFVEAQLRVTGAYMGLVTGESCLAITAFAACLALPRRPDVYYEGKIVDRQWGLPAFHRYAYSWAAPLLKASAAGKALAISDLPKMDHYTRSKELHELFEDEDREAKTKSKDSTHDGKLGTSLIKLIILSHWPAFSRQYILTVLQSLFLVAPQLAMFKLLKLLEARQNGAYVTPEASMWTVAMGLAIIIQTFFENWMWWVSYSQCQVPVRIQLSALIFTKSMRRKDVKGVQNSKEDTNNVKVAKDVAQPDAASDESEDEEDGIEEDVSKTRQGTVNLVGVDTKRVSDFATYNNLLLGALCNMAASFTFLGILLGWQALLAGIGIQLLTMPLNIWASKWYTSAQERLMSVRDRKLAVLNEALAGIRQIKFSALERQWSKRIMDRREDELKAQWESFVADIWLMLCYIIGPVMLSAVCLGVYAVIHGGLSASVAFTAIAILSQIEGTLGFVPELVANGLDAWVSVKRVQDYLNAPEKPQSTEPGDSVSFKDATVSWPSDEEQSADAFVLRNLNLSFPNGHLSVISGRTGSGKSLLLAAILGEADILGGTITVPQAPPLHDRHDHKANKSNWVIPSAIAFVSQQPWIENCTFKDNILFGLPFDKERYDKVISACAMEKDLEMLTDGDSTEIGANGINLSGGQRWRITLARALYSRAGILIMDDIFSAVDAHVGKHIFEQALTGELAQGRTRILVTHHVSLCLPKTKYEVLLGDGRVERAGLVEDLRKTGELQDILEEENEAAVSDDGEPALLPSPGLARRQSSGLARIDSRASGRPRAMSHSDNLARVTSHASKRSGSFSAGPAVMDPKLAAKKFVEEETKEKGHVAWKVYYEYLQASGGAWFWIGVLVAFGGYQGLLLGRSWWITLWTRTYDTKSAHTNQPATLLYQLSSTQHASKVAQNRDPTLTYYLSIYVALSVIIVIGGTLRYLWMFYGSILASRRLFEKLSYAVLRAPLRWLDTVPLGRILNRFTADFNIIDSDLIRAASFGLYNVMTVVGIVVAGAFVSPFILVFAVILLAINVRYAIYYLAGAREAKRLESIAKSPIFEYFGAALAGVSTIRAFGKSDAYISSMFAKLDAHAQALWHQWLFNRWLTVRLAAIGAAFSVATAAFVVSLDKIGASVAGFALSFTLQYSESVVWMLRQYANTELGMNATERILEYTNVTTEPEGGADAPAAWPTEGRLAVSNLVVGYAPDLPPVLKGLTFDVEPNERVGVAGRTGAGKSSLTLALFRFLEAREGSIYIDGVDISKIKLYDLRSRLAIIPQDPVLFSGTVRSNLDPFNEHSDVELREALASTLSTPISEGGQNLSQGQRQLLCLARAIVSRPKIIILDEATSAVDKATDELIQRSIREQFTDSTLLVIAHRLSTIADFDRILVMGEGGSGMVEDSGEKDVLKEALLPKTNARVLSMSAEGAREPPLRAVEAVIAKKTPPPETAESIWTRRLVILSFWAVVLLFGLPVWYKTTTVYRAALPLQAMNDWADGKVICRPVFPLRIAIDAPSLPHQDAQHLLRTTQHALDDLNEFSAHHLRLLLSDPSTANNASQEMIMDMHGSNPISKGQPQDEDIALTVRMLPGVSGATPRASLQSYTPTLDVYYAPNQIPSSSSTSSPLATFMAHELQKVFAEEQAQLAHLLSSSATSQTGQIKSLSKDDAARLARQTTRSFKYAPTYHLTFSLFTPVAVPSAWDIESALEEYISPLLESLAPISNFTVDTQVQLYAKFSHSFHEPEYDANLKAWTLQKEELSAFVNAAEWPLSPSIGVGPTVNFVLYVPAEGQSPLVVKETGGSSWLIPQWGGVQILNSATSKSALSRDDLQPVMLTFSHQLLSLLGVPHGPVSLPMRLSTLTRVRAASLLFSASSTLGSLARLTQALQSIAIPDTVAQAVDTTIEHLHHACNELREGRFHEALKSARIAEAEAEKAFFERSMVGQVYFPDEHKVAVYLPLLGPVAVPLVMTAIKELKSTYRRRKAA</sequence>
<gene>
    <name evidence="1" type="ORF">H2199_003813</name>
</gene>
<keyword evidence="2" id="KW-1185">Reference proteome</keyword>
<organism evidence="1 2">
    <name type="scientific">Coniosporium tulheliwenetii</name>
    <dbReference type="NCBI Taxonomy" id="3383036"/>
    <lineage>
        <taxon>Eukaryota</taxon>
        <taxon>Fungi</taxon>
        <taxon>Dikarya</taxon>
        <taxon>Ascomycota</taxon>
        <taxon>Pezizomycotina</taxon>
        <taxon>Dothideomycetes</taxon>
        <taxon>Dothideomycetes incertae sedis</taxon>
        <taxon>Coniosporium</taxon>
    </lineage>
</organism>
<proteinExistence type="predicted"/>
<evidence type="ECO:0000313" key="2">
    <source>
        <dbReference type="Proteomes" id="UP001172680"/>
    </source>
</evidence>
<accession>A0ACC2Z879</accession>
<dbReference type="EMBL" id="JAPDRP010000010">
    <property type="protein sequence ID" value="KAJ9643947.1"/>
    <property type="molecule type" value="Genomic_DNA"/>
</dbReference>
<evidence type="ECO:0000313" key="1">
    <source>
        <dbReference type="EMBL" id="KAJ9643947.1"/>
    </source>
</evidence>